<dbReference type="Proteomes" id="UP000436088">
    <property type="component" value="Unassembled WGS sequence"/>
</dbReference>
<evidence type="ECO:0000313" key="4">
    <source>
        <dbReference type="EMBL" id="KAE8688187.1"/>
    </source>
</evidence>
<keyword evidence="3" id="KW-0472">Membrane</keyword>
<dbReference type="PANTHER" id="PTHR45868">
    <property type="entry name" value="HEAVY METAL-ASSOCIATED ISOPRENYLATED PLANT PROTEIN 33-RELATED"/>
    <property type="match status" value="1"/>
</dbReference>
<evidence type="ECO:0000256" key="2">
    <source>
        <dbReference type="SAM" id="MobiDB-lite"/>
    </source>
</evidence>
<organism evidence="4 5">
    <name type="scientific">Hibiscus syriacus</name>
    <name type="common">Rose of Sharon</name>
    <dbReference type="NCBI Taxonomy" id="106335"/>
    <lineage>
        <taxon>Eukaryota</taxon>
        <taxon>Viridiplantae</taxon>
        <taxon>Streptophyta</taxon>
        <taxon>Embryophyta</taxon>
        <taxon>Tracheophyta</taxon>
        <taxon>Spermatophyta</taxon>
        <taxon>Magnoliopsida</taxon>
        <taxon>eudicotyledons</taxon>
        <taxon>Gunneridae</taxon>
        <taxon>Pentapetalae</taxon>
        <taxon>rosids</taxon>
        <taxon>malvids</taxon>
        <taxon>Malvales</taxon>
        <taxon>Malvaceae</taxon>
        <taxon>Malvoideae</taxon>
        <taxon>Hibiscus</taxon>
    </lineage>
</organism>
<name>A0A6A2Z901_HIBSY</name>
<feature type="transmembrane region" description="Helical" evidence="3">
    <location>
        <begin position="39"/>
        <end position="60"/>
    </location>
</feature>
<keyword evidence="3" id="KW-0812">Transmembrane</keyword>
<evidence type="ECO:0000256" key="1">
    <source>
        <dbReference type="ARBA" id="ARBA00022723"/>
    </source>
</evidence>
<sequence length="280" mass="30678">MTKEENFKLLKIQTCVLKVNIHCDGCKQKVKKLLHRIEGALLISLISFFSSFHFFSILFVNHEKLFCCLVAEKIRKKWNPNQNMGMKVNPGLLDQKTLAALKMNNAQLGGLNLNAGADSKRGNDMNPIAAGLSGFHGNNAANVVPNASVLGANPNGMGGYHQVQSNNCLQQGASNEFPERRIHDQSISIADAHEHQRLQPSVIIDDEYDEPAEQATTSDDVGPSWVDTMCHVSAAKSVLLVRFWVDGVHVPLTCDRHWLSDGVGQPQPRPMGKAQGPGPP</sequence>
<proteinExistence type="predicted"/>
<keyword evidence="1" id="KW-0479">Metal-binding</keyword>
<dbReference type="Gene3D" id="3.30.70.100">
    <property type="match status" value="1"/>
</dbReference>
<dbReference type="GO" id="GO:0046872">
    <property type="term" value="F:metal ion binding"/>
    <property type="evidence" value="ECO:0007669"/>
    <property type="project" value="UniProtKB-KW"/>
</dbReference>
<protein>
    <submittedName>
        <fullName evidence="4">AICARFT/IMPCHase bienzyme family protein</fullName>
    </submittedName>
</protein>
<dbReference type="EMBL" id="VEPZ02001192">
    <property type="protein sequence ID" value="KAE8688187.1"/>
    <property type="molecule type" value="Genomic_DNA"/>
</dbReference>
<comment type="caution">
    <text evidence="4">The sequence shown here is derived from an EMBL/GenBank/DDBJ whole genome shotgun (WGS) entry which is preliminary data.</text>
</comment>
<keyword evidence="3" id="KW-1133">Transmembrane helix</keyword>
<evidence type="ECO:0000256" key="3">
    <source>
        <dbReference type="SAM" id="Phobius"/>
    </source>
</evidence>
<reference evidence="4" key="1">
    <citation type="submission" date="2019-09" db="EMBL/GenBank/DDBJ databases">
        <title>Draft genome information of white flower Hibiscus syriacus.</title>
        <authorList>
            <person name="Kim Y.-M."/>
        </authorList>
    </citation>
    <scope>NUCLEOTIDE SEQUENCE [LARGE SCALE GENOMIC DNA]</scope>
    <source>
        <strain evidence="4">YM2019G1</strain>
    </source>
</reference>
<dbReference type="PANTHER" id="PTHR45868:SF19">
    <property type="entry name" value="HEAVY METAL-ASSOCIATED ISOPRENYLATED PLANT PROTEIN 37"/>
    <property type="match status" value="1"/>
</dbReference>
<dbReference type="AlphaFoldDB" id="A0A6A2Z901"/>
<evidence type="ECO:0000313" key="5">
    <source>
        <dbReference type="Proteomes" id="UP000436088"/>
    </source>
</evidence>
<keyword evidence="5" id="KW-1185">Reference proteome</keyword>
<accession>A0A6A2Z901</accession>
<gene>
    <name evidence="4" type="ORF">F3Y22_tig00110989pilonHSYRG00056</name>
</gene>
<feature type="region of interest" description="Disordered" evidence="2">
    <location>
        <begin position="259"/>
        <end position="280"/>
    </location>
</feature>